<dbReference type="PANTHER" id="PTHR28029">
    <property type="entry name" value="PROTEIN ILM1"/>
    <property type="match status" value="1"/>
</dbReference>
<evidence type="ECO:0000313" key="2">
    <source>
        <dbReference type="EMBL" id="OCL15316.1"/>
    </source>
</evidence>
<dbReference type="PANTHER" id="PTHR28029:SF1">
    <property type="entry name" value="PROTEIN ILM1"/>
    <property type="match status" value="1"/>
</dbReference>
<gene>
    <name evidence="2" type="ORF">AOQ84DRAFT_329620</name>
</gene>
<evidence type="ECO:0008006" key="4">
    <source>
        <dbReference type="Google" id="ProtNLM"/>
    </source>
</evidence>
<dbReference type="Pfam" id="PF10311">
    <property type="entry name" value="Ilm1"/>
    <property type="match status" value="1"/>
</dbReference>
<protein>
    <recommendedName>
        <fullName evidence="4">Increased loss of mitochondrial DNA protein 1</fullName>
    </recommendedName>
</protein>
<dbReference type="Proteomes" id="UP000250140">
    <property type="component" value="Unassembled WGS sequence"/>
</dbReference>
<dbReference type="InterPro" id="IPR018815">
    <property type="entry name" value="Incr_loss_mito_DNA_1"/>
</dbReference>
<dbReference type="OrthoDB" id="5299849at2759"/>
<organism evidence="2 3">
    <name type="scientific">Glonium stellatum</name>
    <dbReference type="NCBI Taxonomy" id="574774"/>
    <lineage>
        <taxon>Eukaryota</taxon>
        <taxon>Fungi</taxon>
        <taxon>Dikarya</taxon>
        <taxon>Ascomycota</taxon>
        <taxon>Pezizomycotina</taxon>
        <taxon>Dothideomycetes</taxon>
        <taxon>Pleosporomycetidae</taxon>
        <taxon>Gloniales</taxon>
        <taxon>Gloniaceae</taxon>
        <taxon>Glonium</taxon>
    </lineage>
</organism>
<reference evidence="2 3" key="1">
    <citation type="journal article" date="2016" name="Nat. Commun.">
        <title>Ectomycorrhizal ecology is imprinted in the genome of the dominant symbiotic fungus Cenococcum geophilum.</title>
        <authorList>
            <consortium name="DOE Joint Genome Institute"/>
            <person name="Peter M."/>
            <person name="Kohler A."/>
            <person name="Ohm R.A."/>
            <person name="Kuo A."/>
            <person name="Krutzmann J."/>
            <person name="Morin E."/>
            <person name="Arend M."/>
            <person name="Barry K.W."/>
            <person name="Binder M."/>
            <person name="Choi C."/>
            <person name="Clum A."/>
            <person name="Copeland A."/>
            <person name="Grisel N."/>
            <person name="Haridas S."/>
            <person name="Kipfer T."/>
            <person name="LaButti K."/>
            <person name="Lindquist E."/>
            <person name="Lipzen A."/>
            <person name="Maire R."/>
            <person name="Meier B."/>
            <person name="Mihaltcheva S."/>
            <person name="Molinier V."/>
            <person name="Murat C."/>
            <person name="Poggeler S."/>
            <person name="Quandt C.A."/>
            <person name="Sperisen C."/>
            <person name="Tritt A."/>
            <person name="Tisserant E."/>
            <person name="Crous P.W."/>
            <person name="Henrissat B."/>
            <person name="Nehls U."/>
            <person name="Egli S."/>
            <person name="Spatafora J.W."/>
            <person name="Grigoriev I.V."/>
            <person name="Martin F.M."/>
        </authorList>
    </citation>
    <scope>NUCLEOTIDE SEQUENCE [LARGE SCALE GENOMIC DNA]</scope>
    <source>
        <strain evidence="2 3">CBS 207.34</strain>
    </source>
</reference>
<feature type="transmembrane region" description="Helical" evidence="1">
    <location>
        <begin position="56"/>
        <end position="74"/>
    </location>
</feature>
<evidence type="ECO:0000256" key="1">
    <source>
        <dbReference type="SAM" id="Phobius"/>
    </source>
</evidence>
<accession>A0A8E2FDR5</accession>
<feature type="transmembrane region" description="Helical" evidence="1">
    <location>
        <begin position="134"/>
        <end position="153"/>
    </location>
</feature>
<dbReference type="AlphaFoldDB" id="A0A8E2FDR5"/>
<name>A0A8E2FDR5_9PEZI</name>
<keyword evidence="3" id="KW-1185">Reference proteome</keyword>
<evidence type="ECO:0000313" key="3">
    <source>
        <dbReference type="Proteomes" id="UP000250140"/>
    </source>
</evidence>
<keyword evidence="1" id="KW-0812">Transmembrane</keyword>
<dbReference type="EMBL" id="KV748460">
    <property type="protein sequence ID" value="OCL15316.1"/>
    <property type="molecule type" value="Genomic_DNA"/>
</dbReference>
<keyword evidence="1" id="KW-1133">Transmembrane helix</keyword>
<keyword evidence="1" id="KW-0472">Membrane</keyword>
<proteinExistence type="predicted"/>
<sequence>MAIVSAFTIIRCIALFHATLAFFFLTSPRTIADQNVVFLLGEAMKLPTPSAFNKPSAATAFIAVILAFLGIADLTAVSMPEEFAEIYWGTQTPVRLSFLFIITGYTYMFKDDGIFAAKAAKYKPAAGDNLKNSIVFTWGFLELSAWFWVFITLRDERRQKAIRLMEKRKAEMDRM</sequence>
<feature type="transmembrane region" description="Helical" evidence="1">
    <location>
        <begin position="86"/>
        <end position="108"/>
    </location>
</feature>